<feature type="transmembrane region" description="Helical" evidence="7">
    <location>
        <begin position="358"/>
        <end position="378"/>
    </location>
</feature>
<evidence type="ECO:0000256" key="1">
    <source>
        <dbReference type="ARBA" id="ARBA00004651"/>
    </source>
</evidence>
<dbReference type="STRING" id="1886670.PTI45_00969"/>
<accession>A0A1E3L6W1</accession>
<evidence type="ECO:0000313" key="9">
    <source>
        <dbReference type="EMBL" id="ODP29486.1"/>
    </source>
</evidence>
<dbReference type="Proteomes" id="UP000094578">
    <property type="component" value="Unassembled WGS sequence"/>
</dbReference>
<evidence type="ECO:0000256" key="5">
    <source>
        <dbReference type="ARBA" id="ARBA00022989"/>
    </source>
</evidence>
<dbReference type="PATRIC" id="fig|1886670.3.peg.991"/>
<dbReference type="Gene3D" id="1.20.1250.20">
    <property type="entry name" value="MFS general substrate transporter like domains"/>
    <property type="match status" value="1"/>
</dbReference>
<feature type="transmembrane region" description="Helical" evidence="7">
    <location>
        <begin position="238"/>
        <end position="259"/>
    </location>
</feature>
<evidence type="ECO:0000259" key="8">
    <source>
        <dbReference type="PROSITE" id="PS50850"/>
    </source>
</evidence>
<feature type="transmembrane region" description="Helical" evidence="7">
    <location>
        <begin position="46"/>
        <end position="67"/>
    </location>
</feature>
<dbReference type="PANTHER" id="PTHR43124">
    <property type="entry name" value="PURINE EFFLUX PUMP PBUE"/>
    <property type="match status" value="1"/>
</dbReference>
<feature type="transmembrane region" description="Helical" evidence="7">
    <location>
        <begin position="74"/>
        <end position="93"/>
    </location>
</feature>
<dbReference type="InterPro" id="IPR020846">
    <property type="entry name" value="MFS_dom"/>
</dbReference>
<reference evidence="9 10" key="1">
    <citation type="submission" date="2016-08" db="EMBL/GenBank/DDBJ databases">
        <title>Genome sequencing of Paenibacillus sp. TI45-13ar, isolated from Korean traditional nuruk.</title>
        <authorList>
            <person name="Kim S.-J."/>
        </authorList>
    </citation>
    <scope>NUCLEOTIDE SEQUENCE [LARGE SCALE GENOMIC DNA]</scope>
    <source>
        <strain evidence="9 10">TI45-13ar</strain>
    </source>
</reference>
<sequence length="395" mass="42762">MYSNKPFFTYAIALGVFGITNTEFGIVGILPKIAEHFQISVSQAGMLVSMFALIIAIFGPFMTLLLSGFNRKRVLISVLIVFTIANVFSAFAPSYEALMIFRLLPAFLHPVYFSVAFAAAASSVPKEQSAIAVGKVFTGLTIGMVLGVPITAFIGDQFSLAIAFLFSAVINAIALLGIVIFIPTLPVEAKLSFGKQLTVLKKPQLWLTIATACLFLASLYSVYSYFAEYLQVVTGMSGKVVSIMLILFGASGIIGNIRAATYLSRNMLKTTILYPFVLGIIYLFVYYMGSYTIPMIIIILLWGAVFTGGLIVSQTCLTSEASEAPEFANSLFVSFANLGVTIGTTSGGWFLSQIGVHSIIWSGIVFLLLGLSCIVVKIKFFDSNKRSQVSNEVHQ</sequence>
<dbReference type="PROSITE" id="PS50850">
    <property type="entry name" value="MFS"/>
    <property type="match status" value="1"/>
</dbReference>
<dbReference type="GO" id="GO:0022857">
    <property type="term" value="F:transmembrane transporter activity"/>
    <property type="evidence" value="ECO:0007669"/>
    <property type="project" value="InterPro"/>
</dbReference>
<dbReference type="InterPro" id="IPR011701">
    <property type="entry name" value="MFS"/>
</dbReference>
<keyword evidence="6 7" id="KW-0472">Membrane</keyword>
<keyword evidence="10" id="KW-1185">Reference proteome</keyword>
<comment type="caution">
    <text evidence="9">The sequence shown here is derived from an EMBL/GenBank/DDBJ whole genome shotgun (WGS) entry which is preliminary data.</text>
</comment>
<dbReference type="InterPro" id="IPR036259">
    <property type="entry name" value="MFS_trans_sf"/>
</dbReference>
<evidence type="ECO:0000256" key="6">
    <source>
        <dbReference type="ARBA" id="ARBA00023136"/>
    </source>
</evidence>
<feature type="transmembrane region" description="Helical" evidence="7">
    <location>
        <begin position="160"/>
        <end position="185"/>
    </location>
</feature>
<feature type="transmembrane region" description="Helical" evidence="7">
    <location>
        <begin position="205"/>
        <end position="226"/>
    </location>
</feature>
<name>A0A1E3L6W1_9BACL</name>
<feature type="transmembrane region" description="Helical" evidence="7">
    <location>
        <begin position="7"/>
        <end position="34"/>
    </location>
</feature>
<dbReference type="CDD" id="cd17324">
    <property type="entry name" value="MFS_NepI_like"/>
    <property type="match status" value="1"/>
</dbReference>
<feature type="transmembrane region" description="Helical" evidence="7">
    <location>
        <begin position="271"/>
        <end position="289"/>
    </location>
</feature>
<evidence type="ECO:0000256" key="3">
    <source>
        <dbReference type="ARBA" id="ARBA00022475"/>
    </source>
</evidence>
<gene>
    <name evidence="9" type="ORF">PTI45_00969</name>
</gene>
<protein>
    <submittedName>
        <fullName evidence="9">Inner membrane transport protein YdhP</fullName>
    </submittedName>
</protein>
<dbReference type="RefSeq" id="WP_245703422.1">
    <property type="nucleotide sequence ID" value="NZ_MDER01000030.1"/>
</dbReference>
<dbReference type="GO" id="GO:0005886">
    <property type="term" value="C:plasma membrane"/>
    <property type="evidence" value="ECO:0007669"/>
    <property type="project" value="UniProtKB-SubCell"/>
</dbReference>
<feature type="transmembrane region" description="Helical" evidence="7">
    <location>
        <begin position="295"/>
        <end position="317"/>
    </location>
</feature>
<evidence type="ECO:0000256" key="7">
    <source>
        <dbReference type="SAM" id="Phobius"/>
    </source>
</evidence>
<organism evidence="9 10">
    <name type="scientific">Paenibacillus nuruki</name>
    <dbReference type="NCBI Taxonomy" id="1886670"/>
    <lineage>
        <taxon>Bacteria</taxon>
        <taxon>Bacillati</taxon>
        <taxon>Bacillota</taxon>
        <taxon>Bacilli</taxon>
        <taxon>Bacillales</taxon>
        <taxon>Paenibacillaceae</taxon>
        <taxon>Paenibacillus</taxon>
    </lineage>
</organism>
<dbReference type="AlphaFoldDB" id="A0A1E3L6W1"/>
<dbReference type="InterPro" id="IPR050189">
    <property type="entry name" value="MFS_Efflux_Transporters"/>
</dbReference>
<dbReference type="SUPFAM" id="SSF103473">
    <property type="entry name" value="MFS general substrate transporter"/>
    <property type="match status" value="1"/>
</dbReference>
<feature type="transmembrane region" description="Helical" evidence="7">
    <location>
        <begin position="99"/>
        <end position="120"/>
    </location>
</feature>
<feature type="transmembrane region" description="Helical" evidence="7">
    <location>
        <begin position="329"/>
        <end position="352"/>
    </location>
</feature>
<dbReference type="Pfam" id="PF07690">
    <property type="entry name" value="MFS_1"/>
    <property type="match status" value="1"/>
</dbReference>
<dbReference type="PANTHER" id="PTHR43124:SF3">
    <property type="entry name" value="CHLORAMPHENICOL EFFLUX PUMP RV0191"/>
    <property type="match status" value="1"/>
</dbReference>
<evidence type="ECO:0000256" key="2">
    <source>
        <dbReference type="ARBA" id="ARBA00022448"/>
    </source>
</evidence>
<keyword evidence="5 7" id="KW-1133">Transmembrane helix</keyword>
<keyword evidence="2" id="KW-0813">Transport</keyword>
<keyword evidence="4 7" id="KW-0812">Transmembrane</keyword>
<evidence type="ECO:0000313" key="10">
    <source>
        <dbReference type="Proteomes" id="UP000094578"/>
    </source>
</evidence>
<keyword evidence="3" id="KW-1003">Cell membrane</keyword>
<proteinExistence type="predicted"/>
<feature type="transmembrane region" description="Helical" evidence="7">
    <location>
        <begin position="132"/>
        <end position="154"/>
    </location>
</feature>
<evidence type="ECO:0000256" key="4">
    <source>
        <dbReference type="ARBA" id="ARBA00022692"/>
    </source>
</evidence>
<dbReference type="EMBL" id="MDER01000030">
    <property type="protein sequence ID" value="ODP29486.1"/>
    <property type="molecule type" value="Genomic_DNA"/>
</dbReference>
<comment type="subcellular location">
    <subcellularLocation>
        <location evidence="1">Cell membrane</location>
        <topology evidence="1">Multi-pass membrane protein</topology>
    </subcellularLocation>
</comment>
<feature type="domain" description="Major facilitator superfamily (MFS) profile" evidence="8">
    <location>
        <begin position="8"/>
        <end position="388"/>
    </location>
</feature>